<dbReference type="InterPro" id="IPR006050">
    <property type="entry name" value="DNA_photolyase_N"/>
</dbReference>
<feature type="binding site" evidence="6">
    <location>
        <begin position="232"/>
        <end position="236"/>
    </location>
    <ligand>
        <name>FAD</name>
        <dbReference type="ChEBI" id="CHEBI:57692"/>
    </ligand>
</feature>
<dbReference type="PANTHER" id="PTHR11455:SF22">
    <property type="entry name" value="CRYPTOCHROME DASH"/>
    <property type="match status" value="1"/>
</dbReference>
<dbReference type="InterPro" id="IPR002081">
    <property type="entry name" value="Cryptochrome/DNA_photolyase_1"/>
</dbReference>
<dbReference type="Pfam" id="PF00875">
    <property type="entry name" value="DNA_photolyase"/>
    <property type="match status" value="1"/>
</dbReference>
<dbReference type="OrthoDB" id="9772484at2"/>
<dbReference type="GO" id="GO:0071949">
    <property type="term" value="F:FAD binding"/>
    <property type="evidence" value="ECO:0007669"/>
    <property type="project" value="TreeGrafter"/>
</dbReference>
<keyword evidence="4 6" id="KW-0274">FAD</keyword>
<evidence type="ECO:0000256" key="6">
    <source>
        <dbReference type="PIRSR" id="PIRSR602081-1"/>
    </source>
</evidence>
<dbReference type="Gene3D" id="1.10.579.10">
    <property type="entry name" value="DNA Cyclobutane Dipyrimidine Photolyase, subunit A, domain 3"/>
    <property type="match status" value="1"/>
</dbReference>
<evidence type="ECO:0000256" key="7">
    <source>
        <dbReference type="RuleBase" id="RU367151"/>
    </source>
</evidence>
<dbReference type="GeneID" id="95568441"/>
<protein>
    <recommendedName>
        <fullName evidence="2 7">Cryptochrome DASH</fullName>
    </recommendedName>
</protein>
<dbReference type="InterPro" id="IPR036155">
    <property type="entry name" value="Crypto/Photolyase_N_sf"/>
</dbReference>
<evidence type="ECO:0000256" key="3">
    <source>
        <dbReference type="ARBA" id="ARBA00022630"/>
    </source>
</evidence>
<accession>E8M482</accession>
<proteinExistence type="inferred from homology"/>
<dbReference type="Proteomes" id="UP000006228">
    <property type="component" value="Unassembled WGS sequence"/>
</dbReference>
<keyword evidence="3 6" id="KW-0285">Flavoprotein</keyword>
<dbReference type="Pfam" id="PF03441">
    <property type="entry name" value="FAD_binding_7"/>
    <property type="match status" value="1"/>
</dbReference>
<dbReference type="GO" id="GO:0000719">
    <property type="term" value="P:photoreactive repair"/>
    <property type="evidence" value="ECO:0007669"/>
    <property type="project" value="TreeGrafter"/>
</dbReference>
<dbReference type="InterPro" id="IPR014133">
    <property type="entry name" value="Cry_DASH"/>
</dbReference>
<dbReference type="SUPFAM" id="SSF52425">
    <property type="entry name" value="Cryptochrome/photolyase, N-terminal domain"/>
    <property type="match status" value="1"/>
</dbReference>
<dbReference type="PROSITE" id="PS51645">
    <property type="entry name" value="PHR_CRY_ALPHA_BETA"/>
    <property type="match status" value="1"/>
</dbReference>
<dbReference type="InterPro" id="IPR014729">
    <property type="entry name" value="Rossmann-like_a/b/a_fold"/>
</dbReference>
<keyword evidence="5 7" id="KW-0157">Chromophore</keyword>
<dbReference type="AlphaFoldDB" id="E8M482"/>
<evidence type="ECO:0000313" key="11">
    <source>
        <dbReference type="Proteomes" id="UP000006228"/>
    </source>
</evidence>
<evidence type="ECO:0000259" key="9">
    <source>
        <dbReference type="PROSITE" id="PS51645"/>
    </source>
</evidence>
<dbReference type="Gene3D" id="1.25.40.80">
    <property type="match status" value="1"/>
</dbReference>
<keyword evidence="10" id="KW-0456">Lyase</keyword>
<dbReference type="eggNOG" id="COG0415">
    <property type="taxonomic scope" value="Bacteria"/>
</dbReference>
<dbReference type="RefSeq" id="WP_008075031.1">
    <property type="nucleotide sequence ID" value="NZ_AEVT01000031.1"/>
</dbReference>
<dbReference type="GO" id="GO:0003677">
    <property type="term" value="F:DNA binding"/>
    <property type="evidence" value="ECO:0007669"/>
    <property type="project" value="TreeGrafter"/>
</dbReference>
<name>E8M482_PHOS4</name>
<evidence type="ECO:0000313" key="10">
    <source>
        <dbReference type="EMBL" id="EGA71120.1"/>
    </source>
</evidence>
<comment type="cofactor">
    <cofactor evidence="7">
        <name>(6R)-5,10-methylene-5,6,7,8-tetrahydrofolate</name>
        <dbReference type="ChEBI" id="CHEBI:15636"/>
    </cofactor>
    <text evidence="7">Binds 1 5,10-methenyltetrahydrofolate (MTHF) per subunit.</text>
</comment>
<dbReference type="PANTHER" id="PTHR11455">
    <property type="entry name" value="CRYPTOCHROME"/>
    <property type="match status" value="1"/>
</dbReference>
<dbReference type="SUPFAM" id="SSF48173">
    <property type="entry name" value="Cryptochrome/photolyase FAD-binding domain"/>
    <property type="match status" value="1"/>
</dbReference>
<comment type="function">
    <text evidence="7">May have a photoreceptor function.</text>
</comment>
<organism evidence="10 11">
    <name type="scientific">Vibrio sinaloensis DSM 21326</name>
    <dbReference type="NCBI Taxonomy" id="945550"/>
    <lineage>
        <taxon>Bacteria</taxon>
        <taxon>Pseudomonadati</taxon>
        <taxon>Pseudomonadota</taxon>
        <taxon>Gammaproteobacteria</taxon>
        <taxon>Vibrionales</taxon>
        <taxon>Vibrionaceae</taxon>
        <taxon>Vibrio</taxon>
        <taxon>Vibrio oreintalis group</taxon>
    </lineage>
</organism>
<sequence>MHKTGLYWFTNDLRVADNPLLTEAASEVDQLICVYLYPQLTPFLAQFSGQQQLGAHRLRFVDQALQDLNHSLAKQGQRLAVIHQTAEQTLPSLIEQYNVTHLYVNRCAGWDETKQMHTLKQQFPYLKVVSLSVNSLFQESQLPFTLAQLPATFTRFRKCMEPVNTRDLLPVSELPSTPLPPEERSQPHQADPRVDYLGGETAGQQHCQWYFSHDFASHYKQTRNGLVGKSYSTKFSPWLALGCLSPAQLVAYIQRYEHEIGANESTYWIVFELLWREYFYWYAMKHGALLFARSGITASTVTKPLDQSKFHRWTKGETDFAIVNACMKQLHATGYLSNRGRQLAASCLIHELDMDWRYGAAYFETQLIDYDVASNWGNWQYLAGVGADPNPSRRFNLDKQTQMYDPHRQFITRWLGE</sequence>
<evidence type="ECO:0000256" key="1">
    <source>
        <dbReference type="ARBA" id="ARBA00005862"/>
    </source>
</evidence>
<feature type="compositionally biased region" description="Basic and acidic residues" evidence="8">
    <location>
        <begin position="181"/>
        <end position="193"/>
    </location>
</feature>
<comment type="similarity">
    <text evidence="1 7">Belongs to the DNA photolyase class-1 family.</text>
</comment>
<dbReference type="NCBIfam" id="TIGR02765">
    <property type="entry name" value="crypto_DASH"/>
    <property type="match status" value="1"/>
</dbReference>
<dbReference type="Gene3D" id="3.40.50.620">
    <property type="entry name" value="HUPs"/>
    <property type="match status" value="1"/>
</dbReference>
<evidence type="ECO:0000256" key="8">
    <source>
        <dbReference type="SAM" id="MobiDB-lite"/>
    </source>
</evidence>
<feature type="binding site" evidence="6">
    <location>
        <begin position="272"/>
        <end position="280"/>
    </location>
    <ligand>
        <name>FAD</name>
        <dbReference type="ChEBI" id="CHEBI:57692"/>
    </ligand>
</feature>
<gene>
    <name evidence="10" type="ORF">VISI1226_06348</name>
</gene>
<comment type="cofactor">
    <cofactor evidence="6 7">
        <name>FAD</name>
        <dbReference type="ChEBI" id="CHEBI:57692"/>
    </cofactor>
    <text evidence="6 7">Binds 1 FAD per subunit.</text>
</comment>
<evidence type="ECO:0000256" key="2">
    <source>
        <dbReference type="ARBA" id="ARBA00017881"/>
    </source>
</evidence>
<dbReference type="InterPro" id="IPR036134">
    <property type="entry name" value="Crypto/Photolyase_FAD-like_sf"/>
</dbReference>
<feature type="region of interest" description="Disordered" evidence="8">
    <location>
        <begin position="170"/>
        <end position="193"/>
    </location>
</feature>
<feature type="domain" description="Photolyase/cryptochrome alpha/beta" evidence="9">
    <location>
        <begin position="3"/>
        <end position="136"/>
    </location>
</feature>
<comment type="caution">
    <text evidence="10">The sequence shown here is derived from an EMBL/GenBank/DDBJ whole genome shotgun (WGS) entry which is preliminary data.</text>
</comment>
<dbReference type="EMBL" id="AEVT01000031">
    <property type="protein sequence ID" value="EGA71120.1"/>
    <property type="molecule type" value="Genomic_DNA"/>
</dbReference>
<feature type="binding site" evidence="6">
    <location>
        <begin position="369"/>
        <end position="371"/>
    </location>
    <ligand>
        <name>FAD</name>
        <dbReference type="ChEBI" id="CHEBI:57692"/>
    </ligand>
</feature>
<dbReference type="GO" id="GO:0003913">
    <property type="term" value="F:DNA photolyase activity"/>
    <property type="evidence" value="ECO:0007669"/>
    <property type="project" value="InterPro"/>
</dbReference>
<evidence type="ECO:0000256" key="4">
    <source>
        <dbReference type="ARBA" id="ARBA00022827"/>
    </source>
</evidence>
<reference evidence="10 11" key="1">
    <citation type="journal article" date="2012" name="Int. J. Syst. Evol. Microbiol.">
        <title>Vibrio caribbeanicus sp. nov., isolated from the marine sponge Scleritoderma cyanea.</title>
        <authorList>
            <person name="Hoffmann M."/>
            <person name="Monday S.R."/>
            <person name="Allard M.W."/>
            <person name="Strain E.A."/>
            <person name="Whittaker P."/>
            <person name="Naum M."/>
            <person name="McCarthy P.J."/>
            <person name="Lopez J.V."/>
            <person name="Fischer M."/>
            <person name="Brown E.W."/>
        </authorList>
    </citation>
    <scope>NUCLEOTIDE SEQUENCE [LARGE SCALE GENOMIC DNA]</scope>
    <source>
        <strain evidence="11">DSMZ 21326</strain>
    </source>
</reference>
<evidence type="ECO:0000256" key="5">
    <source>
        <dbReference type="ARBA" id="ARBA00022991"/>
    </source>
</evidence>
<feature type="binding site" evidence="6">
    <location>
        <position position="219"/>
    </location>
    <ligand>
        <name>FAD</name>
        <dbReference type="ChEBI" id="CHEBI:57692"/>
    </ligand>
</feature>
<dbReference type="InterPro" id="IPR005101">
    <property type="entry name" value="Cryptochr/Photolyase_FAD-bd"/>
</dbReference>
<dbReference type="PRINTS" id="PR00147">
    <property type="entry name" value="DNAPHOTLYASE"/>
</dbReference>